<feature type="transmembrane region" description="Helical" evidence="12">
    <location>
        <begin position="28"/>
        <end position="46"/>
    </location>
</feature>
<comment type="caution">
    <text evidence="14">The sequence shown here is derived from an EMBL/GenBank/DDBJ whole genome shotgun (WGS) entry which is preliminary data.</text>
</comment>
<comment type="subcellular location">
    <subcellularLocation>
        <location evidence="1">Cell membrane</location>
        <topology evidence="1">Multi-pass membrane protein</topology>
    </subcellularLocation>
</comment>
<dbReference type="EMBL" id="SWLB01000009">
    <property type="protein sequence ID" value="KAF3334476.1"/>
    <property type="molecule type" value="Genomic_DNA"/>
</dbReference>
<gene>
    <name evidence="14" type="ORF">FCM35_KLT21080</name>
</gene>
<feature type="transmembrane region" description="Helical" evidence="12">
    <location>
        <begin position="86"/>
        <end position="106"/>
    </location>
</feature>
<evidence type="ECO:0000256" key="3">
    <source>
        <dbReference type="ARBA" id="ARBA00022448"/>
    </source>
</evidence>
<keyword evidence="6 12" id="KW-0812">Transmembrane</keyword>
<dbReference type="FunFam" id="1.20.1280.290:FF:000003">
    <property type="entry name" value="Bidirectional sugar transporter SWEET"/>
    <property type="match status" value="1"/>
</dbReference>
<dbReference type="Gene3D" id="1.20.1280.290">
    <property type="match status" value="2"/>
</dbReference>
<dbReference type="GO" id="GO:0005886">
    <property type="term" value="C:plasma membrane"/>
    <property type="evidence" value="ECO:0007669"/>
    <property type="project" value="UniProtKB-SubCell"/>
</dbReference>
<reference evidence="14" key="1">
    <citation type="submission" date="2020-01" db="EMBL/GenBank/DDBJ databases">
        <title>Genome sequence of Kobresia littledalei, the first chromosome-level genome in the family Cyperaceae.</title>
        <authorList>
            <person name="Qu G."/>
        </authorList>
    </citation>
    <scope>NUCLEOTIDE SEQUENCE</scope>
    <source>
        <strain evidence="14">C.B.Clarke</strain>
        <tissue evidence="14">Leaf</tissue>
    </source>
</reference>
<comment type="function">
    <text evidence="12">Mediates both low-affinity uptake and efflux of sugar across the membrane.</text>
</comment>
<keyword evidence="5 12" id="KW-0762">Sugar transport</keyword>
<evidence type="ECO:0000256" key="11">
    <source>
        <dbReference type="ARBA" id="ARBA00038715"/>
    </source>
</evidence>
<keyword evidence="4" id="KW-1003">Cell membrane</keyword>
<feature type="transmembrane region" description="Helical" evidence="12">
    <location>
        <begin position="173"/>
        <end position="194"/>
    </location>
</feature>
<proteinExistence type="inferred from homology"/>
<evidence type="ECO:0000256" key="9">
    <source>
        <dbReference type="ARBA" id="ARBA00023136"/>
    </source>
</evidence>
<evidence type="ECO:0000256" key="2">
    <source>
        <dbReference type="ARBA" id="ARBA00007809"/>
    </source>
</evidence>
<evidence type="ECO:0000256" key="1">
    <source>
        <dbReference type="ARBA" id="ARBA00004651"/>
    </source>
</evidence>
<evidence type="ECO:0000256" key="12">
    <source>
        <dbReference type="RuleBase" id="RU910715"/>
    </source>
</evidence>
<dbReference type="OrthoDB" id="409725at2759"/>
<feature type="region of interest" description="Disordered" evidence="13">
    <location>
        <begin position="221"/>
        <end position="265"/>
    </location>
</feature>
<accession>A0A833REA3</accession>
<dbReference type="GO" id="GO:0051119">
    <property type="term" value="F:sugar transmembrane transporter activity"/>
    <property type="evidence" value="ECO:0007669"/>
    <property type="project" value="InterPro"/>
</dbReference>
<keyword evidence="3 12" id="KW-0813">Transport</keyword>
<evidence type="ECO:0000313" key="15">
    <source>
        <dbReference type="Proteomes" id="UP000623129"/>
    </source>
</evidence>
<name>A0A833REA3_9POAL</name>
<evidence type="ECO:0000256" key="5">
    <source>
        <dbReference type="ARBA" id="ARBA00022597"/>
    </source>
</evidence>
<evidence type="ECO:0000256" key="10">
    <source>
        <dbReference type="ARBA" id="ARBA00037238"/>
    </source>
</evidence>
<evidence type="ECO:0000256" key="8">
    <source>
        <dbReference type="ARBA" id="ARBA00022989"/>
    </source>
</evidence>
<evidence type="ECO:0000256" key="7">
    <source>
        <dbReference type="ARBA" id="ARBA00022737"/>
    </source>
</evidence>
<feature type="transmembrane region" description="Helical" evidence="12">
    <location>
        <begin position="52"/>
        <end position="74"/>
    </location>
</feature>
<sequence>MHIFSYNGDRPTFYRVYQKKSTEGFQSVPYVVALFSSMLWIYYAFLNTSVSLLITINSFGCVIETIYIVMYLIYAPKKAKIFTVKILVLFNVVIFGLILLLTLFLSEGDNRVRILGWVCVAFSVSVFVAPLSVIRIVIRTKSVEFMPFFLSFFLTLSAVAWFFYGLLSKDKYVALPNILGFVFGVAQMVLYLIYRNPKPTVKEECKDPELGVANLGKISATEKGSEVHPIDSKSPSLSSDEEASEEEEQNNNDHDNKEGNGNIEV</sequence>
<organism evidence="14 15">
    <name type="scientific">Carex littledalei</name>
    <dbReference type="NCBI Taxonomy" id="544730"/>
    <lineage>
        <taxon>Eukaryota</taxon>
        <taxon>Viridiplantae</taxon>
        <taxon>Streptophyta</taxon>
        <taxon>Embryophyta</taxon>
        <taxon>Tracheophyta</taxon>
        <taxon>Spermatophyta</taxon>
        <taxon>Magnoliopsida</taxon>
        <taxon>Liliopsida</taxon>
        <taxon>Poales</taxon>
        <taxon>Cyperaceae</taxon>
        <taxon>Cyperoideae</taxon>
        <taxon>Cariceae</taxon>
        <taxon>Carex</taxon>
        <taxon>Carex subgen. Euthyceras</taxon>
    </lineage>
</organism>
<evidence type="ECO:0000256" key="13">
    <source>
        <dbReference type="SAM" id="MobiDB-lite"/>
    </source>
</evidence>
<evidence type="ECO:0000256" key="4">
    <source>
        <dbReference type="ARBA" id="ARBA00022475"/>
    </source>
</evidence>
<dbReference type="FunFam" id="1.20.1280.290:FF:000001">
    <property type="entry name" value="Bidirectional sugar transporter SWEET"/>
    <property type="match status" value="1"/>
</dbReference>
<keyword evidence="7" id="KW-0677">Repeat</keyword>
<comment type="caution">
    <text evidence="12">Lacks conserved residue(s) required for the propagation of feature annotation.</text>
</comment>
<feature type="transmembrane region" description="Helical" evidence="12">
    <location>
        <begin position="112"/>
        <end position="138"/>
    </location>
</feature>
<protein>
    <recommendedName>
        <fullName evidence="12">Bidirectional sugar transporter SWEET</fullName>
    </recommendedName>
</protein>
<evidence type="ECO:0000313" key="14">
    <source>
        <dbReference type="EMBL" id="KAF3334476.1"/>
    </source>
</evidence>
<dbReference type="InterPro" id="IPR004316">
    <property type="entry name" value="SWEET_rpt"/>
</dbReference>
<dbReference type="Proteomes" id="UP000623129">
    <property type="component" value="Unassembled WGS sequence"/>
</dbReference>
<dbReference type="InterPro" id="IPR047664">
    <property type="entry name" value="SWEET"/>
</dbReference>
<feature type="transmembrane region" description="Helical" evidence="12">
    <location>
        <begin position="145"/>
        <end position="167"/>
    </location>
</feature>
<keyword evidence="8 12" id="KW-1133">Transmembrane helix</keyword>
<dbReference type="PANTHER" id="PTHR10791:SF37">
    <property type="entry name" value="OS09G0508250 PROTEIN"/>
    <property type="match status" value="1"/>
</dbReference>
<evidence type="ECO:0000256" key="6">
    <source>
        <dbReference type="ARBA" id="ARBA00022692"/>
    </source>
</evidence>
<dbReference type="Pfam" id="PF03083">
    <property type="entry name" value="MtN3_slv"/>
    <property type="match status" value="2"/>
</dbReference>
<keyword evidence="9 12" id="KW-0472">Membrane</keyword>
<keyword evidence="15" id="KW-1185">Reference proteome</keyword>
<comment type="function">
    <text evidence="10">Mediates both low-affinity uptake and efflux of sugar across the plasma membrane.</text>
</comment>
<dbReference type="PANTHER" id="PTHR10791">
    <property type="entry name" value="RAG1-ACTIVATING PROTEIN 1"/>
    <property type="match status" value="1"/>
</dbReference>
<comment type="subunit">
    <text evidence="11">Forms homooligomers and/or heterooligomers.</text>
</comment>
<comment type="similarity">
    <text evidence="2 12">Belongs to the SWEET sugar transporter family.</text>
</comment>
<dbReference type="AlphaFoldDB" id="A0A833REA3"/>
<feature type="compositionally biased region" description="Acidic residues" evidence="13">
    <location>
        <begin position="239"/>
        <end position="250"/>
    </location>
</feature>